<dbReference type="EMBL" id="AC149488">
    <property type="protein sequence ID" value="ABI34325.1"/>
    <property type="molecule type" value="Genomic_DNA"/>
</dbReference>
<accession>Q0KIN1</accession>
<proteinExistence type="predicted"/>
<gene>
    <name evidence="2" type="ORF">SDM1_40t00004</name>
    <name evidence="1" type="ORF">SDM1_4t00001</name>
</gene>
<reference evidence="1" key="1">
    <citation type="submission" date="2004-06" db="EMBL/GenBank/DDBJ databases">
        <authorList>
            <person name="Buell R."/>
            <person name="Liu J."/>
            <person name="Childs K."/>
            <person name="Zaborsky J."/>
            <person name="Tallon L."/>
            <person name="Wirtz U."/>
            <person name="Wei F."/>
            <person name="Kuang H."/>
            <person name="Zhang P."/>
            <person name="Marano M."/>
            <person name="Baker B."/>
        </authorList>
    </citation>
    <scope>NUCLEOTIDE SEQUENCE</scope>
</reference>
<protein>
    <submittedName>
        <fullName evidence="1">Uncharacterized protein</fullName>
    </submittedName>
</protein>
<evidence type="ECO:0000313" key="2">
    <source>
        <dbReference type="EMBL" id="ABI34331.1"/>
    </source>
</evidence>
<sequence>MTENGWGKATPAHCWRGAPTTKVQRLLCGALLARLPSPSGASGARRARPSPGNLDEFFNSNEGNFKNTTQEHQIFNFLGRKYAEINMIGAWVNELNAM</sequence>
<evidence type="ECO:0000313" key="1">
    <source>
        <dbReference type="EMBL" id="ABI34325.1"/>
    </source>
</evidence>
<organism evidence="1">
    <name type="scientific">Solanum demissum</name>
    <name type="common">Wild potato</name>
    <dbReference type="NCBI Taxonomy" id="50514"/>
    <lineage>
        <taxon>Eukaryota</taxon>
        <taxon>Viridiplantae</taxon>
        <taxon>Streptophyta</taxon>
        <taxon>Embryophyta</taxon>
        <taxon>Tracheophyta</taxon>
        <taxon>Spermatophyta</taxon>
        <taxon>Magnoliopsida</taxon>
        <taxon>eudicotyledons</taxon>
        <taxon>Gunneridae</taxon>
        <taxon>Pentapetalae</taxon>
        <taxon>asterids</taxon>
        <taxon>lamiids</taxon>
        <taxon>Solanales</taxon>
        <taxon>Solanaceae</taxon>
        <taxon>Solanoideae</taxon>
        <taxon>Solaneae</taxon>
        <taxon>Solanum</taxon>
    </lineage>
</organism>
<reference evidence="1" key="2">
    <citation type="submission" date="2006-08" db="EMBL/GenBank/DDBJ databases">
        <authorList>
            <person name="Childs K."/>
        </authorList>
    </citation>
    <scope>NUCLEOTIDE SEQUENCE</scope>
</reference>
<dbReference type="EMBL" id="AC149289">
    <property type="protein sequence ID" value="ABI34331.1"/>
    <property type="molecule type" value="Genomic_DNA"/>
</dbReference>
<dbReference type="AlphaFoldDB" id="Q0KIN1"/>
<name>Q0KIN1_SOLDE</name>